<dbReference type="STRING" id="1349785.GCA_000509405_02782"/>
<dbReference type="KEGG" id="tmar:MARIT_1826"/>
<dbReference type="InterPro" id="IPR000073">
    <property type="entry name" value="AB_hydrolase_1"/>
</dbReference>
<keyword evidence="3" id="KW-0808">Transferase</keyword>
<feature type="domain" description="AB hydrolase-1" evidence="1">
    <location>
        <begin position="88"/>
        <end position="195"/>
    </location>
</feature>
<dbReference type="OrthoDB" id="9785847at2"/>
<dbReference type="Pfam" id="PF00561">
    <property type="entry name" value="Abhydrolase_1"/>
    <property type="match status" value="1"/>
</dbReference>
<dbReference type="InterPro" id="IPR029058">
    <property type="entry name" value="AB_hydrolase_fold"/>
</dbReference>
<evidence type="ECO:0000259" key="1">
    <source>
        <dbReference type="Pfam" id="PF00561"/>
    </source>
</evidence>
<keyword evidence="3" id="KW-0378">Hydrolase</keyword>
<dbReference type="Gene3D" id="3.40.50.1820">
    <property type="entry name" value="alpha/beta hydrolase"/>
    <property type="match status" value="1"/>
</dbReference>
<dbReference type="PANTHER" id="PTHR43433:SF5">
    <property type="entry name" value="AB HYDROLASE-1 DOMAIN-CONTAINING PROTEIN"/>
    <property type="match status" value="1"/>
</dbReference>
<dbReference type="InterPro" id="IPR013595">
    <property type="entry name" value="Pept_S33_TAP-like_C"/>
</dbReference>
<keyword evidence="3" id="KW-0012">Acyltransferase</keyword>
<reference evidence="3 4" key="1">
    <citation type="submission" date="2016-11" db="EMBL/GenBank/DDBJ databases">
        <authorList>
            <person name="Jaros S."/>
            <person name="Januszkiewicz K."/>
            <person name="Wedrychowicz H."/>
        </authorList>
    </citation>
    <scope>NUCLEOTIDE SEQUENCE [LARGE SCALE GENOMIC DNA]</scope>
    <source>
        <strain evidence="3">NCIMB 2154T</strain>
    </source>
</reference>
<dbReference type="InterPro" id="IPR050471">
    <property type="entry name" value="AB_hydrolase"/>
</dbReference>
<sequence>MTKLYNTKKLPLSIEPPKSLIYAANTLQFFSHRLAVLFTQKLFATPVKFSTPERERFMEKSAQKKVLTIKSIAQKVHILSYGYSKKKILLVHGWSGRSTQLFSFADRLLEKGYMVISFDGPAHGKSTGKTTAMPDFLETITAINDEYGPFHAAIGHSFGGMCLYNAVANGFKIKNLVTIGAGDTVSEIINNFTNNLKLKPLIGKNIKTYFDQKWRTNIDTYSSSNNAKNISIPTLVIHDSQDGDVAVSCAQNIRQNLQNGTLLITKGLGHTKILRNKDVVNHTINFIIQNE</sequence>
<evidence type="ECO:0000259" key="2">
    <source>
        <dbReference type="Pfam" id="PF08386"/>
    </source>
</evidence>
<dbReference type="EMBL" id="LT634361">
    <property type="protein sequence ID" value="SFZ82934.1"/>
    <property type="molecule type" value="Genomic_DNA"/>
</dbReference>
<dbReference type="GO" id="GO:0016746">
    <property type="term" value="F:acyltransferase activity"/>
    <property type="evidence" value="ECO:0007669"/>
    <property type="project" value="UniProtKB-KW"/>
</dbReference>
<organism evidence="3 4">
    <name type="scientific">Tenacibaculum maritimum NCIMB 2154</name>
    <dbReference type="NCBI Taxonomy" id="1349785"/>
    <lineage>
        <taxon>Bacteria</taxon>
        <taxon>Pseudomonadati</taxon>
        <taxon>Bacteroidota</taxon>
        <taxon>Flavobacteriia</taxon>
        <taxon>Flavobacteriales</taxon>
        <taxon>Flavobacteriaceae</taxon>
        <taxon>Tenacibaculum</taxon>
    </lineage>
</organism>
<accession>A0A2H1EA24</accession>
<feature type="domain" description="Peptidase S33 tripeptidyl aminopeptidase-like C-terminal" evidence="2">
    <location>
        <begin position="213"/>
        <end position="284"/>
    </location>
</feature>
<keyword evidence="4" id="KW-1185">Reference proteome</keyword>
<dbReference type="Proteomes" id="UP000231564">
    <property type="component" value="Chromosome MARIT"/>
</dbReference>
<evidence type="ECO:0000313" key="3">
    <source>
        <dbReference type="EMBL" id="SFZ82934.1"/>
    </source>
</evidence>
<dbReference type="Pfam" id="PF08386">
    <property type="entry name" value="Abhydrolase_4"/>
    <property type="match status" value="1"/>
</dbReference>
<dbReference type="GO" id="GO:0016787">
    <property type="term" value="F:hydrolase activity"/>
    <property type="evidence" value="ECO:0007669"/>
    <property type="project" value="UniProtKB-KW"/>
</dbReference>
<evidence type="ECO:0000313" key="4">
    <source>
        <dbReference type="Proteomes" id="UP000231564"/>
    </source>
</evidence>
<proteinExistence type="predicted"/>
<gene>
    <name evidence="3" type="ORF">MARIT_1826</name>
</gene>
<dbReference type="SUPFAM" id="SSF53474">
    <property type="entry name" value="alpha/beta-Hydrolases"/>
    <property type="match status" value="1"/>
</dbReference>
<dbReference type="PANTHER" id="PTHR43433">
    <property type="entry name" value="HYDROLASE, ALPHA/BETA FOLD FAMILY PROTEIN"/>
    <property type="match status" value="1"/>
</dbReference>
<dbReference type="AlphaFoldDB" id="A0A2H1EA24"/>
<name>A0A2H1EA24_9FLAO</name>
<dbReference type="RefSeq" id="WP_024739894.1">
    <property type="nucleotide sequence ID" value="NZ_BAUG01000002.1"/>
</dbReference>
<dbReference type="GeneID" id="47723329"/>
<protein>
    <submittedName>
        <fullName evidence="3">Putative hydrolase or acyltransferase of alpha/beta superfamily</fullName>
    </submittedName>
</protein>